<organism evidence="1 2">
    <name type="scientific">Stephania yunnanensis</name>
    <dbReference type="NCBI Taxonomy" id="152371"/>
    <lineage>
        <taxon>Eukaryota</taxon>
        <taxon>Viridiplantae</taxon>
        <taxon>Streptophyta</taxon>
        <taxon>Embryophyta</taxon>
        <taxon>Tracheophyta</taxon>
        <taxon>Spermatophyta</taxon>
        <taxon>Magnoliopsida</taxon>
        <taxon>Ranunculales</taxon>
        <taxon>Menispermaceae</taxon>
        <taxon>Menispermoideae</taxon>
        <taxon>Cissampelideae</taxon>
        <taxon>Stephania</taxon>
    </lineage>
</organism>
<name>A0AAP0FEE3_9MAGN</name>
<evidence type="ECO:0000313" key="1">
    <source>
        <dbReference type="EMBL" id="KAK9108125.1"/>
    </source>
</evidence>
<dbReference type="AlphaFoldDB" id="A0AAP0FEE3"/>
<keyword evidence="2" id="KW-1185">Reference proteome</keyword>
<reference evidence="1 2" key="1">
    <citation type="submission" date="2024-01" db="EMBL/GenBank/DDBJ databases">
        <title>Genome assemblies of Stephania.</title>
        <authorList>
            <person name="Yang L."/>
        </authorList>
    </citation>
    <scope>NUCLEOTIDE SEQUENCE [LARGE SCALE GENOMIC DNA]</scope>
    <source>
        <strain evidence="1">YNDBR</strain>
        <tissue evidence="1">Leaf</tissue>
    </source>
</reference>
<sequence>MKWICPHWSPPLLVFRGSFDTLSSKDQVAQCSKIGAIVGAALTSLQISNHYS</sequence>
<protein>
    <submittedName>
        <fullName evidence="1">Uncharacterized protein</fullName>
    </submittedName>
</protein>
<gene>
    <name evidence="1" type="ORF">Syun_024136</name>
</gene>
<proteinExistence type="predicted"/>
<accession>A0AAP0FEE3</accession>
<comment type="caution">
    <text evidence="1">The sequence shown here is derived from an EMBL/GenBank/DDBJ whole genome shotgun (WGS) entry which is preliminary data.</text>
</comment>
<dbReference type="EMBL" id="JBBNAF010000010">
    <property type="protein sequence ID" value="KAK9108125.1"/>
    <property type="molecule type" value="Genomic_DNA"/>
</dbReference>
<dbReference type="Proteomes" id="UP001420932">
    <property type="component" value="Unassembled WGS sequence"/>
</dbReference>
<evidence type="ECO:0000313" key="2">
    <source>
        <dbReference type="Proteomes" id="UP001420932"/>
    </source>
</evidence>